<dbReference type="SMART" id="SM00862">
    <property type="entry name" value="Trans_reg_C"/>
    <property type="match status" value="1"/>
</dbReference>
<dbReference type="OrthoDB" id="2191990at2"/>
<evidence type="ECO:0000259" key="5">
    <source>
        <dbReference type="PROSITE" id="PS51755"/>
    </source>
</evidence>
<proteinExistence type="predicted"/>
<dbReference type="InterPro" id="IPR016032">
    <property type="entry name" value="Sig_transdc_resp-reg_C-effctor"/>
</dbReference>
<feature type="DNA-binding region" description="OmpR/PhoB-type" evidence="4">
    <location>
        <begin position="113"/>
        <end position="225"/>
    </location>
</feature>
<evidence type="ECO:0000256" key="4">
    <source>
        <dbReference type="PROSITE-ProRule" id="PRU01091"/>
    </source>
</evidence>
<evidence type="ECO:0000256" key="1">
    <source>
        <dbReference type="ARBA" id="ARBA00023015"/>
    </source>
</evidence>
<name>R2QM48_9ENTE</name>
<keyword evidence="1" id="KW-0805">Transcription regulation</keyword>
<dbReference type="Pfam" id="PF00486">
    <property type="entry name" value="Trans_reg_C"/>
    <property type="match status" value="1"/>
</dbReference>
<dbReference type="HOGENOM" id="CLU_088180_0_0_9"/>
<evidence type="ECO:0000313" key="6">
    <source>
        <dbReference type="EMBL" id="EOH97647.1"/>
    </source>
</evidence>
<keyword evidence="3" id="KW-0804">Transcription</keyword>
<dbReference type="Gene3D" id="1.10.10.10">
    <property type="entry name" value="Winged helix-like DNA-binding domain superfamily/Winged helix DNA-binding domain"/>
    <property type="match status" value="1"/>
</dbReference>
<gene>
    <name evidence="6" type="ORF">UAU_00315</name>
</gene>
<dbReference type="PATRIC" id="fig|1158607.3.peg.317"/>
<dbReference type="Proteomes" id="UP000013782">
    <property type="component" value="Unassembled WGS sequence"/>
</dbReference>
<dbReference type="CDD" id="cd00383">
    <property type="entry name" value="trans_reg_C"/>
    <property type="match status" value="1"/>
</dbReference>
<reference evidence="6 7" key="1">
    <citation type="submission" date="2013-02" db="EMBL/GenBank/DDBJ databases">
        <title>The Genome Sequence of Enterococcus pallens BAA-351.</title>
        <authorList>
            <consortium name="The Broad Institute Genome Sequencing Platform"/>
            <consortium name="The Broad Institute Genome Sequencing Center for Infectious Disease"/>
            <person name="Earl A.M."/>
            <person name="Gilmore M.S."/>
            <person name="Lebreton F."/>
            <person name="Walker B."/>
            <person name="Young S.K."/>
            <person name="Zeng Q."/>
            <person name="Gargeya S."/>
            <person name="Fitzgerald M."/>
            <person name="Haas B."/>
            <person name="Abouelleil A."/>
            <person name="Alvarado L."/>
            <person name="Arachchi H.M."/>
            <person name="Berlin A.M."/>
            <person name="Chapman S.B."/>
            <person name="Dewar J."/>
            <person name="Goldberg J."/>
            <person name="Griggs A."/>
            <person name="Gujja S."/>
            <person name="Hansen M."/>
            <person name="Howarth C."/>
            <person name="Imamovic A."/>
            <person name="Larimer J."/>
            <person name="McCowan C."/>
            <person name="Murphy C."/>
            <person name="Neiman D."/>
            <person name="Pearson M."/>
            <person name="Priest M."/>
            <person name="Roberts A."/>
            <person name="Saif S."/>
            <person name="Shea T."/>
            <person name="Sisk P."/>
            <person name="Sykes S."/>
            <person name="Wortman J."/>
            <person name="Nusbaum C."/>
            <person name="Birren B."/>
        </authorList>
    </citation>
    <scope>NUCLEOTIDE SEQUENCE [LARGE SCALE GENOMIC DNA]</scope>
    <source>
        <strain evidence="6 7">ATCC BAA-351</strain>
    </source>
</reference>
<keyword evidence="2 4" id="KW-0238">DNA-binding</keyword>
<evidence type="ECO:0000256" key="2">
    <source>
        <dbReference type="ARBA" id="ARBA00023125"/>
    </source>
</evidence>
<dbReference type="eggNOG" id="COG0745">
    <property type="taxonomic scope" value="Bacteria"/>
</dbReference>
<dbReference type="STRING" id="160454.RV10_GL004839"/>
<dbReference type="InterPro" id="IPR036388">
    <property type="entry name" value="WH-like_DNA-bd_sf"/>
</dbReference>
<dbReference type="PROSITE" id="PS51755">
    <property type="entry name" value="OMPR_PHOB"/>
    <property type="match status" value="1"/>
</dbReference>
<dbReference type="SUPFAM" id="SSF46894">
    <property type="entry name" value="C-terminal effector domain of the bipartite response regulators"/>
    <property type="match status" value="1"/>
</dbReference>
<dbReference type="InterPro" id="IPR001867">
    <property type="entry name" value="OmpR/PhoB-type_DNA-bd"/>
</dbReference>
<dbReference type="GO" id="GO:0000160">
    <property type="term" value="P:phosphorelay signal transduction system"/>
    <property type="evidence" value="ECO:0007669"/>
    <property type="project" value="InterPro"/>
</dbReference>
<sequence length="241" mass="27970">MISVLFLSKNVLVEKTLQSKLQRLNYEVLCSPRIFYLLMEKTEMTEVINYFDYIILSETISEEEVNTVLASLLNKTGVIIRKFESVPENEEAFYMEGIADWISEDLSTETIREKLFRLSNQLSPPSEGFSIQRNMGMQLPREKKPLNTLSLSRLERLALEKLFHSKGRVVSREELCHYLWGEPTSNSHLSQVSLLMRKLRTAFEREGIEGKTIETCWGEGYALMDTIYEHYTANEEVPEPL</sequence>
<dbReference type="AlphaFoldDB" id="R2QM48"/>
<dbReference type="GO" id="GO:0003677">
    <property type="term" value="F:DNA binding"/>
    <property type="evidence" value="ECO:0007669"/>
    <property type="project" value="UniProtKB-UniRule"/>
</dbReference>
<protein>
    <recommendedName>
        <fullName evidence="5">OmpR/PhoB-type domain-containing protein</fullName>
    </recommendedName>
</protein>
<keyword evidence="7" id="KW-1185">Reference proteome</keyword>
<accession>R2QM48</accession>
<feature type="domain" description="OmpR/PhoB-type" evidence="5">
    <location>
        <begin position="113"/>
        <end position="225"/>
    </location>
</feature>
<dbReference type="EMBL" id="AJAQ01000001">
    <property type="protein sequence ID" value="EOH97647.1"/>
    <property type="molecule type" value="Genomic_DNA"/>
</dbReference>
<evidence type="ECO:0000256" key="3">
    <source>
        <dbReference type="ARBA" id="ARBA00023163"/>
    </source>
</evidence>
<organism evidence="6 7">
    <name type="scientific">Enterococcus pallens ATCC BAA-351</name>
    <dbReference type="NCBI Taxonomy" id="1158607"/>
    <lineage>
        <taxon>Bacteria</taxon>
        <taxon>Bacillati</taxon>
        <taxon>Bacillota</taxon>
        <taxon>Bacilli</taxon>
        <taxon>Lactobacillales</taxon>
        <taxon>Enterococcaceae</taxon>
        <taxon>Enterococcus</taxon>
    </lineage>
</organism>
<dbReference type="GO" id="GO:0006355">
    <property type="term" value="P:regulation of DNA-templated transcription"/>
    <property type="evidence" value="ECO:0007669"/>
    <property type="project" value="InterPro"/>
</dbReference>
<comment type="caution">
    <text evidence="6">The sequence shown here is derived from an EMBL/GenBank/DDBJ whole genome shotgun (WGS) entry which is preliminary data.</text>
</comment>
<evidence type="ECO:0000313" key="7">
    <source>
        <dbReference type="Proteomes" id="UP000013782"/>
    </source>
</evidence>